<dbReference type="Proteomes" id="UP000737018">
    <property type="component" value="Unassembled WGS sequence"/>
</dbReference>
<comment type="caution">
    <text evidence="2">The sequence shown here is derived from an EMBL/GenBank/DDBJ whole genome shotgun (WGS) entry which is preliminary data.</text>
</comment>
<sequence>MISRFEPLPDMGTYTLGDMGQGETIAGVGSEEINEYSAKTTLRDISNQPPPPNRDMSELVAMAALNISTAELKHIDPKLRPPKKGSEVISSPCSVQEEDNMVQDEIHKDPAQGNHKVDLDGMQIEGGGEPSAFD</sequence>
<dbReference type="AlphaFoldDB" id="A0A8J4R615"/>
<evidence type="ECO:0000313" key="2">
    <source>
        <dbReference type="EMBL" id="KAF3960354.1"/>
    </source>
</evidence>
<feature type="compositionally biased region" description="Gly residues" evidence="1">
    <location>
        <begin position="124"/>
        <end position="134"/>
    </location>
</feature>
<accession>A0A8J4R615</accession>
<evidence type="ECO:0000313" key="3">
    <source>
        <dbReference type="Proteomes" id="UP000737018"/>
    </source>
</evidence>
<feature type="region of interest" description="Disordered" evidence="1">
    <location>
        <begin position="1"/>
        <end position="29"/>
    </location>
</feature>
<evidence type="ECO:0000256" key="1">
    <source>
        <dbReference type="SAM" id="MobiDB-lite"/>
    </source>
</evidence>
<dbReference type="EMBL" id="JRKL02002124">
    <property type="protein sequence ID" value="KAF3960354.1"/>
    <property type="molecule type" value="Genomic_DNA"/>
</dbReference>
<reference evidence="2" key="1">
    <citation type="submission" date="2020-03" db="EMBL/GenBank/DDBJ databases">
        <title>Castanea mollissima Vanexum genome sequencing.</title>
        <authorList>
            <person name="Staton M."/>
        </authorList>
    </citation>
    <scope>NUCLEOTIDE SEQUENCE</scope>
    <source>
        <tissue evidence="2">Leaf</tissue>
    </source>
</reference>
<protein>
    <submittedName>
        <fullName evidence="2">Uncharacterized protein</fullName>
    </submittedName>
</protein>
<keyword evidence="3" id="KW-1185">Reference proteome</keyword>
<feature type="region of interest" description="Disordered" evidence="1">
    <location>
        <begin position="108"/>
        <end position="134"/>
    </location>
</feature>
<proteinExistence type="predicted"/>
<gene>
    <name evidence="2" type="ORF">CMV_014930</name>
</gene>
<feature type="compositionally biased region" description="Basic and acidic residues" evidence="1">
    <location>
        <begin position="108"/>
        <end position="119"/>
    </location>
</feature>
<organism evidence="2 3">
    <name type="scientific">Castanea mollissima</name>
    <name type="common">Chinese chestnut</name>
    <dbReference type="NCBI Taxonomy" id="60419"/>
    <lineage>
        <taxon>Eukaryota</taxon>
        <taxon>Viridiplantae</taxon>
        <taxon>Streptophyta</taxon>
        <taxon>Embryophyta</taxon>
        <taxon>Tracheophyta</taxon>
        <taxon>Spermatophyta</taxon>
        <taxon>Magnoliopsida</taxon>
        <taxon>eudicotyledons</taxon>
        <taxon>Gunneridae</taxon>
        <taxon>Pentapetalae</taxon>
        <taxon>rosids</taxon>
        <taxon>fabids</taxon>
        <taxon>Fagales</taxon>
        <taxon>Fagaceae</taxon>
        <taxon>Castanea</taxon>
    </lineage>
</organism>
<name>A0A8J4R615_9ROSI</name>